<sequence>MLSRYRELHLDAALYRRYDYPEACRELHSLLRQVYLKVPKTVQLLMYNDILTAFRLLAGLDTSDQLLAASLLVQAAETVLPRQRRSAAVVEYKQAAVAFHRRAKRHDSEPVEFPLSADLLVHIFGFLDARSLVMASAVSRTWYEASTDDGLWRAHYLSLFVRQASPSPLESSEMKRGGCWRKAFEIARQGRSSRLFSSNRAYCMKCKSALWLSEGPQASQDRRSCSHRCIRAMTVSQVVTYVRGRSCSSSSSSSSSSSDTDSEEERRSRRTRLWAY</sequence>
<dbReference type="InterPro" id="IPR001810">
    <property type="entry name" value="F-box_dom"/>
</dbReference>
<dbReference type="Pfam" id="PF12937">
    <property type="entry name" value="F-box-like"/>
    <property type="match status" value="1"/>
</dbReference>
<evidence type="ECO:0000313" key="3">
    <source>
        <dbReference type="EMBL" id="KAL2629400.1"/>
    </source>
</evidence>
<dbReference type="Proteomes" id="UP001605036">
    <property type="component" value="Unassembled WGS sequence"/>
</dbReference>
<gene>
    <name evidence="3" type="ORF">R1flu_014086</name>
</gene>
<proteinExistence type="predicted"/>
<dbReference type="SMART" id="SM00256">
    <property type="entry name" value="FBOX"/>
    <property type="match status" value="1"/>
</dbReference>
<name>A0ABD1YFF8_9MARC</name>
<dbReference type="AlphaFoldDB" id="A0ABD1YFF8"/>
<protein>
    <recommendedName>
        <fullName evidence="2">F-box domain-containing protein</fullName>
    </recommendedName>
</protein>
<dbReference type="PANTHER" id="PTHR47744:SF1">
    <property type="entry name" value="OS05G0526300 PROTEIN"/>
    <property type="match status" value="1"/>
</dbReference>
<reference evidence="3 4" key="1">
    <citation type="submission" date="2024-09" db="EMBL/GenBank/DDBJ databases">
        <title>Chromosome-scale assembly of Riccia fluitans.</title>
        <authorList>
            <person name="Paukszto L."/>
            <person name="Sawicki J."/>
            <person name="Karawczyk K."/>
            <person name="Piernik-Szablinska J."/>
            <person name="Szczecinska M."/>
            <person name="Mazdziarz M."/>
        </authorList>
    </citation>
    <scope>NUCLEOTIDE SEQUENCE [LARGE SCALE GENOMIC DNA]</scope>
    <source>
        <strain evidence="3">Rf_01</strain>
        <tissue evidence="3">Aerial parts of the thallus</tissue>
    </source>
</reference>
<dbReference type="PANTHER" id="PTHR47744">
    <property type="entry name" value="OS05G0526300 PROTEIN"/>
    <property type="match status" value="1"/>
</dbReference>
<dbReference type="InterPro" id="IPR036047">
    <property type="entry name" value="F-box-like_dom_sf"/>
</dbReference>
<comment type="caution">
    <text evidence="3">The sequence shown here is derived from an EMBL/GenBank/DDBJ whole genome shotgun (WGS) entry which is preliminary data.</text>
</comment>
<keyword evidence="4" id="KW-1185">Reference proteome</keyword>
<accession>A0ABD1YFF8</accession>
<dbReference type="Gene3D" id="1.20.1280.50">
    <property type="match status" value="1"/>
</dbReference>
<evidence type="ECO:0000313" key="4">
    <source>
        <dbReference type="Proteomes" id="UP001605036"/>
    </source>
</evidence>
<evidence type="ECO:0000256" key="1">
    <source>
        <dbReference type="SAM" id="MobiDB-lite"/>
    </source>
</evidence>
<feature type="region of interest" description="Disordered" evidence="1">
    <location>
        <begin position="246"/>
        <end position="276"/>
    </location>
</feature>
<dbReference type="SUPFAM" id="SSF81383">
    <property type="entry name" value="F-box domain"/>
    <property type="match status" value="1"/>
</dbReference>
<dbReference type="Pfam" id="PF24104">
    <property type="entry name" value="At5g52880_ARM"/>
    <property type="match status" value="1"/>
</dbReference>
<feature type="domain" description="F-box" evidence="2">
    <location>
        <begin position="115"/>
        <end position="155"/>
    </location>
</feature>
<dbReference type="InterPro" id="IPR057039">
    <property type="entry name" value="At5g52880_ARM"/>
</dbReference>
<dbReference type="EMBL" id="JBHFFA010000004">
    <property type="protein sequence ID" value="KAL2629400.1"/>
    <property type="molecule type" value="Genomic_DNA"/>
</dbReference>
<evidence type="ECO:0000259" key="2">
    <source>
        <dbReference type="SMART" id="SM00256"/>
    </source>
</evidence>
<organism evidence="3 4">
    <name type="scientific">Riccia fluitans</name>
    <dbReference type="NCBI Taxonomy" id="41844"/>
    <lineage>
        <taxon>Eukaryota</taxon>
        <taxon>Viridiplantae</taxon>
        <taxon>Streptophyta</taxon>
        <taxon>Embryophyta</taxon>
        <taxon>Marchantiophyta</taxon>
        <taxon>Marchantiopsida</taxon>
        <taxon>Marchantiidae</taxon>
        <taxon>Marchantiales</taxon>
        <taxon>Ricciaceae</taxon>
        <taxon>Riccia</taxon>
    </lineage>
</organism>
<feature type="compositionally biased region" description="Low complexity" evidence="1">
    <location>
        <begin position="246"/>
        <end position="259"/>
    </location>
</feature>